<dbReference type="Gene3D" id="1.25.40.10">
    <property type="entry name" value="Tetratricopeptide repeat domain"/>
    <property type="match status" value="2"/>
</dbReference>
<evidence type="ECO:0000259" key="1">
    <source>
        <dbReference type="Pfam" id="PF00535"/>
    </source>
</evidence>
<dbReference type="EMBL" id="UFWZ01000001">
    <property type="protein sequence ID" value="SUY45971.1"/>
    <property type="molecule type" value="Genomic_DNA"/>
</dbReference>
<dbReference type="Pfam" id="PF13181">
    <property type="entry name" value="TPR_8"/>
    <property type="match status" value="3"/>
</dbReference>
<dbReference type="SMART" id="SM00028">
    <property type="entry name" value="TPR"/>
    <property type="match status" value="3"/>
</dbReference>
<dbReference type="GO" id="GO:0016757">
    <property type="term" value="F:glycosyltransferase activity"/>
    <property type="evidence" value="ECO:0007669"/>
    <property type="project" value="UniProtKB-KW"/>
</dbReference>
<dbReference type="OrthoDB" id="9815923at2"/>
<dbReference type="InterPro" id="IPR011990">
    <property type="entry name" value="TPR-like_helical_dom_sf"/>
</dbReference>
<keyword evidence="3" id="KW-1185">Reference proteome</keyword>
<dbReference type="PANTHER" id="PTHR43630:SF2">
    <property type="entry name" value="GLYCOSYLTRANSFERASE"/>
    <property type="match status" value="1"/>
</dbReference>
<proteinExistence type="predicted"/>
<dbReference type="InterPro" id="IPR006597">
    <property type="entry name" value="Sel1-like"/>
</dbReference>
<dbReference type="RefSeq" id="WP_115640348.1">
    <property type="nucleotide sequence ID" value="NZ_UFWZ01000001.1"/>
</dbReference>
<dbReference type="Pfam" id="PF00535">
    <property type="entry name" value="Glycos_transf_2"/>
    <property type="match status" value="1"/>
</dbReference>
<dbReference type="InterPro" id="IPR029044">
    <property type="entry name" value="Nucleotide-diphossugar_trans"/>
</dbReference>
<feature type="domain" description="Glycosyltransferase 2-like" evidence="1">
    <location>
        <begin position="5"/>
        <end position="146"/>
    </location>
</feature>
<dbReference type="SUPFAM" id="SSF53448">
    <property type="entry name" value="Nucleotide-diphospho-sugar transferases"/>
    <property type="match status" value="1"/>
</dbReference>
<dbReference type="InterPro" id="IPR001173">
    <property type="entry name" value="Glyco_trans_2-like"/>
</dbReference>
<dbReference type="Proteomes" id="UP000254664">
    <property type="component" value="Unassembled WGS sequence"/>
</dbReference>
<dbReference type="SUPFAM" id="SSF81901">
    <property type="entry name" value="HCP-like"/>
    <property type="match status" value="1"/>
</dbReference>
<dbReference type="AlphaFoldDB" id="A0A381J706"/>
<dbReference type="Gene3D" id="3.90.550.10">
    <property type="entry name" value="Spore Coat Polysaccharide Biosynthesis Protein SpsA, Chain A"/>
    <property type="match status" value="1"/>
</dbReference>
<organism evidence="2 3">
    <name type="scientific">Clostridium putrefaciens</name>
    <dbReference type="NCBI Taxonomy" id="99675"/>
    <lineage>
        <taxon>Bacteria</taxon>
        <taxon>Bacillati</taxon>
        <taxon>Bacillota</taxon>
        <taxon>Clostridia</taxon>
        <taxon>Eubacteriales</taxon>
        <taxon>Clostridiaceae</taxon>
        <taxon>Clostridium</taxon>
    </lineage>
</organism>
<dbReference type="InterPro" id="IPR019734">
    <property type="entry name" value="TPR_rpt"/>
</dbReference>
<keyword evidence="2" id="KW-0328">Glycosyltransferase</keyword>
<dbReference type="EC" id="2.4.1.-" evidence="2"/>
<reference evidence="2 3" key="1">
    <citation type="submission" date="2018-06" db="EMBL/GenBank/DDBJ databases">
        <authorList>
            <consortium name="Pathogen Informatics"/>
            <person name="Doyle S."/>
        </authorList>
    </citation>
    <scope>NUCLEOTIDE SEQUENCE [LARGE SCALE GENOMIC DNA]</scope>
    <source>
        <strain evidence="2 3">NCTC9836</strain>
    </source>
</reference>
<dbReference type="SMART" id="SM00671">
    <property type="entry name" value="SEL1"/>
    <property type="match status" value="1"/>
</dbReference>
<accession>A0A381J706</accession>
<protein>
    <submittedName>
        <fullName evidence="2">Glycosyl transferase group 2 family protein</fullName>
        <ecNumber evidence="2">2.4.1.-</ecNumber>
    </submittedName>
</protein>
<dbReference type="PANTHER" id="PTHR43630">
    <property type="entry name" value="POLY-BETA-1,6-N-ACETYL-D-GLUCOSAMINE SYNTHASE"/>
    <property type="match status" value="1"/>
</dbReference>
<keyword evidence="2" id="KW-0808">Transferase</keyword>
<evidence type="ECO:0000313" key="2">
    <source>
        <dbReference type="EMBL" id="SUY45971.1"/>
    </source>
</evidence>
<dbReference type="CDD" id="cd02511">
    <property type="entry name" value="Beta4Glucosyltransferase"/>
    <property type="match status" value="1"/>
</dbReference>
<gene>
    <name evidence="2" type="primary">sunS</name>
    <name evidence="2" type="ORF">NCTC9836_00533</name>
</gene>
<sequence length="358" mass="41919">MITISLCMIVKDEEEVIGRCLNSIKDIVDEIIIVDTGSTDNTKEIIKEYTDKVFDFKWIDDFSKARNYSFSMATKDFVLWLDADDVLLQKDRDKFKKLKQNLDNKVDAVMMKYNVGFDEGGNVTLSYFRERLSKRVNNNQWMEPVHEYLNVGGNIINSDICITHKKERKPAGGRNLLIYEKNIAKGINLTTRGLYYYARELFYNGRYDEAIIYFKRFLNTEAGWIEDNINACYNLSNCYQNKKDKKNRLNILLKSFEYDIPRPEGCCKIGDYYLDDKNYEKAIFWYKLALELEKPVDSLGFISHDYFGYIPCIQLCVCYDKLGNTKEAIKYNDKAAEYKPNDSSVVYNKSYFKSIGEE</sequence>
<name>A0A381J706_9CLOT</name>
<evidence type="ECO:0000313" key="3">
    <source>
        <dbReference type="Proteomes" id="UP000254664"/>
    </source>
</evidence>